<dbReference type="CDD" id="cd00206">
    <property type="entry name" value="TFP_snake_toxin"/>
    <property type="match status" value="1"/>
</dbReference>
<evidence type="ECO:0000256" key="3">
    <source>
        <dbReference type="ARBA" id="ARBA00023157"/>
    </source>
</evidence>
<evidence type="ECO:0000256" key="4">
    <source>
        <dbReference type="SAM" id="SignalP"/>
    </source>
</evidence>
<feature type="chain" id="PRO_5034311991" evidence="4">
    <location>
        <begin position="22"/>
        <end position="96"/>
    </location>
</feature>
<dbReference type="InterPro" id="IPR003571">
    <property type="entry name" value="Snake_3FTx"/>
</dbReference>
<keyword evidence="2" id="KW-0964">Secreted</keyword>
<organism evidence="5 6">
    <name type="scientific">Naja naja</name>
    <name type="common">Indian cobra</name>
    <dbReference type="NCBI Taxonomy" id="35670"/>
    <lineage>
        <taxon>Eukaryota</taxon>
        <taxon>Metazoa</taxon>
        <taxon>Chordata</taxon>
        <taxon>Craniata</taxon>
        <taxon>Vertebrata</taxon>
        <taxon>Euteleostomi</taxon>
        <taxon>Lepidosauria</taxon>
        <taxon>Squamata</taxon>
        <taxon>Bifurcata</taxon>
        <taxon>Unidentata</taxon>
        <taxon>Episquamata</taxon>
        <taxon>Toxicofera</taxon>
        <taxon>Serpentes</taxon>
        <taxon>Colubroidea</taxon>
        <taxon>Elapidae</taxon>
        <taxon>Elapinae</taxon>
        <taxon>Naja</taxon>
    </lineage>
</organism>
<dbReference type="Pfam" id="PF21947">
    <property type="entry name" value="Toxin_cobra-type"/>
    <property type="match status" value="1"/>
</dbReference>
<dbReference type="SUPFAM" id="SSF57302">
    <property type="entry name" value="Snake toxin-like"/>
    <property type="match status" value="1"/>
</dbReference>
<keyword evidence="3" id="KW-1015">Disulfide bond</keyword>
<dbReference type="Ensembl" id="ENSNNAT00000011859.1">
    <property type="protein sequence ID" value="ENSNNAP00000011339.1"/>
    <property type="gene ID" value="ENSNNAG00000007595.1"/>
</dbReference>
<name>A0A8C6XA92_NAJNA</name>
<keyword evidence="6" id="KW-1185">Reference proteome</keyword>
<comment type="subcellular location">
    <subcellularLocation>
        <location evidence="1">Secreted</location>
    </subcellularLocation>
</comment>
<evidence type="ECO:0000256" key="1">
    <source>
        <dbReference type="ARBA" id="ARBA00004613"/>
    </source>
</evidence>
<feature type="signal peptide" evidence="4">
    <location>
        <begin position="1"/>
        <end position="21"/>
    </location>
</feature>
<evidence type="ECO:0000313" key="5">
    <source>
        <dbReference type="Ensembl" id="ENSNNAP00000011339.1"/>
    </source>
</evidence>
<evidence type="ECO:0000256" key="2">
    <source>
        <dbReference type="ARBA" id="ARBA00022525"/>
    </source>
</evidence>
<dbReference type="InterPro" id="IPR054131">
    <property type="entry name" value="Toxin_cobra-type"/>
</dbReference>
<dbReference type="GO" id="GO:0090729">
    <property type="term" value="F:toxin activity"/>
    <property type="evidence" value="ECO:0007669"/>
    <property type="project" value="InterPro"/>
</dbReference>
<dbReference type="AlphaFoldDB" id="A0A8C6XA92"/>
<protein>
    <submittedName>
        <fullName evidence="5">Uncharacterized protein</fullName>
    </submittedName>
</protein>
<proteinExistence type="predicted"/>
<dbReference type="GO" id="GO:0005576">
    <property type="term" value="C:extracellular region"/>
    <property type="evidence" value="ECO:0007669"/>
    <property type="project" value="UniProtKB-SubCell"/>
</dbReference>
<reference evidence="5" key="1">
    <citation type="submission" date="2025-08" db="UniProtKB">
        <authorList>
            <consortium name="Ensembl"/>
        </authorList>
    </citation>
    <scope>IDENTIFICATION</scope>
</reference>
<evidence type="ECO:0000313" key="6">
    <source>
        <dbReference type="Proteomes" id="UP000694559"/>
    </source>
</evidence>
<reference evidence="5" key="2">
    <citation type="submission" date="2025-09" db="UniProtKB">
        <authorList>
            <consortium name="Ensembl"/>
        </authorList>
    </citation>
    <scope>IDENTIFICATION</scope>
</reference>
<dbReference type="InterPro" id="IPR045860">
    <property type="entry name" value="Snake_toxin-like_sf"/>
</dbReference>
<dbReference type="GeneTree" id="ENSGT01110000269503"/>
<dbReference type="Gene3D" id="2.10.60.10">
    <property type="entry name" value="CD59"/>
    <property type="match status" value="1"/>
</dbReference>
<sequence>MKTLLLTLVVVTIVCLDLGYTRKCLNCSTRYCTTFHTCPNGQDLCFKRWYEGNQLGKHSSYLHSQLFLFLNPDWSSQMQLRTGGHVGLVCALPGFA</sequence>
<accession>A0A8C6XA92</accession>
<dbReference type="Proteomes" id="UP000694559">
    <property type="component" value="Unplaced"/>
</dbReference>
<keyword evidence="4" id="KW-0732">Signal</keyword>